<reference evidence="1 2" key="1">
    <citation type="submission" date="2018-11" db="EMBL/GenBank/DDBJ databases">
        <title>Genomes From Bacteria Associated with the Canine Oral Cavity: a Test Case for Automated Genome-Based Taxonomic Assignment.</title>
        <authorList>
            <person name="Coil D.A."/>
            <person name="Jospin G."/>
            <person name="Darling A.E."/>
            <person name="Wallis C."/>
            <person name="Davis I.J."/>
            <person name="Harris S."/>
            <person name="Eisen J.A."/>
            <person name="Holcombe L.J."/>
            <person name="O'Flynn C."/>
        </authorList>
    </citation>
    <scope>NUCLEOTIDE SEQUENCE [LARGE SCALE GENOMIC DNA]</scope>
    <source>
        <strain evidence="1 2">COT-280</strain>
    </source>
</reference>
<evidence type="ECO:0000313" key="2">
    <source>
        <dbReference type="Proteomes" id="UP000269923"/>
    </source>
</evidence>
<dbReference type="InterPro" id="IPR057062">
    <property type="entry name" value="TriTu"/>
</dbReference>
<sequence length="101" mass="12198">MLDKFLSYFFDNYKNSKYDNLEIVKENEVIQSLFLRLDNDVYLSQITFWDNLMYSCQIYYLKADKYILNEDIQLQSIDEIFVKFNIFVKILKKFDGASSLD</sequence>
<comment type="caution">
    <text evidence="1">The sequence shown here is derived from an EMBL/GenBank/DDBJ whole genome shotgun (WGS) entry which is preliminary data.</text>
</comment>
<evidence type="ECO:0000313" key="1">
    <source>
        <dbReference type="EMBL" id="RRD90556.1"/>
    </source>
</evidence>
<dbReference type="Proteomes" id="UP000269923">
    <property type="component" value="Unassembled WGS sequence"/>
</dbReference>
<accession>A0A3P2A6Q2</accession>
<organism evidence="1 2">
    <name type="scientific">Conchiformibius steedae</name>
    <dbReference type="NCBI Taxonomy" id="153493"/>
    <lineage>
        <taxon>Bacteria</taxon>
        <taxon>Pseudomonadati</taxon>
        <taxon>Pseudomonadota</taxon>
        <taxon>Betaproteobacteria</taxon>
        <taxon>Neisseriales</taxon>
        <taxon>Neisseriaceae</taxon>
        <taxon>Conchiformibius</taxon>
    </lineage>
</organism>
<proteinExistence type="predicted"/>
<protein>
    <submittedName>
        <fullName evidence="1">Uncharacterized protein</fullName>
    </submittedName>
</protein>
<dbReference type="AlphaFoldDB" id="A0A3P2A6Q2"/>
<dbReference type="Pfam" id="PF24689">
    <property type="entry name" value="TriTu"/>
    <property type="match status" value="1"/>
</dbReference>
<name>A0A3P2A6Q2_9NEIS</name>
<dbReference type="EMBL" id="RQYC01000005">
    <property type="protein sequence ID" value="RRD90556.1"/>
    <property type="molecule type" value="Genomic_DNA"/>
</dbReference>
<dbReference type="RefSeq" id="WP_124794442.1">
    <property type="nucleotide sequence ID" value="NZ_RQYC01000005.1"/>
</dbReference>
<gene>
    <name evidence="1" type="ORF">EII21_04575</name>
</gene>
<keyword evidence="2" id="KW-1185">Reference proteome</keyword>